<evidence type="ECO:0000313" key="2">
    <source>
        <dbReference type="EMBL" id="TJY66643.1"/>
    </source>
</evidence>
<keyword evidence="1" id="KW-0732">Signal</keyword>
<protein>
    <recommendedName>
        <fullName evidence="4">DUF4136 domain-containing protein</fullName>
    </recommendedName>
</protein>
<sequence length="223" mass="25559">MKKLFPLLSLLSILSACTKEAEVSKYPYQTTFDAIVPVSEMRFFVGGTELNPDHHEKTVMGFLDRLYSEKTNTGYISYWSKFTEQDPDWFADSYFIFEGKDIIKYSAFSKITDVTETGDATVLKSSATNQVEDDPIVKSNLFKYGIDLNPDGSYNIQLVVRNGEQALEVSRLYYKLVRYDESGNRKGLSFGTVSNEFNESFIKTMTERDTLAIKEYRLTYSIK</sequence>
<dbReference type="Proteomes" id="UP000309872">
    <property type="component" value="Unassembled WGS sequence"/>
</dbReference>
<dbReference type="AlphaFoldDB" id="A0A4U0H4K9"/>
<accession>A0A4U0H4K9</accession>
<gene>
    <name evidence="2" type="ORF">FAZ19_06910</name>
</gene>
<keyword evidence="3" id="KW-1185">Reference proteome</keyword>
<feature type="chain" id="PRO_5020239160" description="DUF4136 domain-containing protein" evidence="1">
    <location>
        <begin position="22"/>
        <end position="223"/>
    </location>
</feature>
<feature type="signal peptide" evidence="1">
    <location>
        <begin position="1"/>
        <end position="21"/>
    </location>
</feature>
<name>A0A4U0H4K9_9SPHI</name>
<dbReference type="RefSeq" id="WP_136819991.1">
    <property type="nucleotide sequence ID" value="NZ_BMJX01000002.1"/>
</dbReference>
<evidence type="ECO:0000313" key="3">
    <source>
        <dbReference type="Proteomes" id="UP000309872"/>
    </source>
</evidence>
<proteinExistence type="predicted"/>
<evidence type="ECO:0008006" key="4">
    <source>
        <dbReference type="Google" id="ProtNLM"/>
    </source>
</evidence>
<evidence type="ECO:0000256" key="1">
    <source>
        <dbReference type="SAM" id="SignalP"/>
    </source>
</evidence>
<dbReference type="EMBL" id="SUKA01000002">
    <property type="protein sequence ID" value="TJY66643.1"/>
    <property type="molecule type" value="Genomic_DNA"/>
</dbReference>
<organism evidence="2 3">
    <name type="scientific">Sphingobacterium alkalisoli</name>
    <dbReference type="NCBI Taxonomy" id="1874115"/>
    <lineage>
        <taxon>Bacteria</taxon>
        <taxon>Pseudomonadati</taxon>
        <taxon>Bacteroidota</taxon>
        <taxon>Sphingobacteriia</taxon>
        <taxon>Sphingobacteriales</taxon>
        <taxon>Sphingobacteriaceae</taxon>
        <taxon>Sphingobacterium</taxon>
    </lineage>
</organism>
<dbReference type="PROSITE" id="PS51257">
    <property type="entry name" value="PROKAR_LIPOPROTEIN"/>
    <property type="match status" value="1"/>
</dbReference>
<dbReference type="OrthoDB" id="836794at2"/>
<reference evidence="2 3" key="1">
    <citation type="submission" date="2019-04" db="EMBL/GenBank/DDBJ databases">
        <title>Sphingobacterium olei sp. nov., isolated from oil-contaminated soil.</title>
        <authorList>
            <person name="Liu B."/>
        </authorList>
    </citation>
    <scope>NUCLEOTIDE SEQUENCE [LARGE SCALE GENOMIC DNA]</scope>
    <source>
        <strain evidence="2 3">Y3L14</strain>
    </source>
</reference>
<comment type="caution">
    <text evidence="2">The sequence shown here is derived from an EMBL/GenBank/DDBJ whole genome shotgun (WGS) entry which is preliminary data.</text>
</comment>